<name>A0A9X2JFY8_9BACT</name>
<sequence length="129" mass="14181">MTTNQCVLFLEDSDLDFELAAAAIQKTRPALQVGRVKQCSEMPPRPCEVSQLVVLDIHLPDGSGLDLIPQLLKECGGPSFTLVVFSTSTSPSDRVQALELGARSFYVKPQEPDQFVLLVQTMVESYLPE</sequence>
<dbReference type="SUPFAM" id="SSF52172">
    <property type="entry name" value="CheY-like"/>
    <property type="match status" value="1"/>
</dbReference>
<comment type="caution">
    <text evidence="4">The sequence shown here is derived from an EMBL/GenBank/DDBJ whole genome shotgun (WGS) entry which is preliminary data.</text>
</comment>
<evidence type="ECO:0000313" key="5">
    <source>
        <dbReference type="Proteomes" id="UP001155241"/>
    </source>
</evidence>
<proteinExistence type="predicted"/>
<keyword evidence="1 2" id="KW-0597">Phosphoprotein</keyword>
<dbReference type="PROSITE" id="PS50110">
    <property type="entry name" value="RESPONSE_REGULATORY"/>
    <property type="match status" value="1"/>
</dbReference>
<protein>
    <submittedName>
        <fullName evidence="4">Response regulator</fullName>
    </submittedName>
</protein>
<dbReference type="InterPro" id="IPR050595">
    <property type="entry name" value="Bact_response_regulator"/>
</dbReference>
<dbReference type="Pfam" id="PF00072">
    <property type="entry name" value="Response_reg"/>
    <property type="match status" value="1"/>
</dbReference>
<feature type="domain" description="Response regulatory" evidence="3">
    <location>
        <begin position="6"/>
        <end position="123"/>
    </location>
</feature>
<organism evidence="4 5">
    <name type="scientific">Aeoliella straminimaris</name>
    <dbReference type="NCBI Taxonomy" id="2954799"/>
    <lineage>
        <taxon>Bacteria</taxon>
        <taxon>Pseudomonadati</taxon>
        <taxon>Planctomycetota</taxon>
        <taxon>Planctomycetia</taxon>
        <taxon>Pirellulales</taxon>
        <taxon>Lacipirellulaceae</taxon>
        <taxon>Aeoliella</taxon>
    </lineage>
</organism>
<gene>
    <name evidence="4" type="ORF">NG895_09650</name>
</gene>
<dbReference type="SMART" id="SM00448">
    <property type="entry name" value="REC"/>
    <property type="match status" value="1"/>
</dbReference>
<dbReference type="Proteomes" id="UP001155241">
    <property type="component" value="Unassembled WGS sequence"/>
</dbReference>
<keyword evidence="5" id="KW-1185">Reference proteome</keyword>
<evidence type="ECO:0000256" key="2">
    <source>
        <dbReference type="PROSITE-ProRule" id="PRU00169"/>
    </source>
</evidence>
<dbReference type="RefSeq" id="WP_252852277.1">
    <property type="nucleotide sequence ID" value="NZ_JAMXLR010000036.1"/>
</dbReference>
<dbReference type="PANTHER" id="PTHR44591:SF3">
    <property type="entry name" value="RESPONSE REGULATORY DOMAIN-CONTAINING PROTEIN"/>
    <property type="match status" value="1"/>
</dbReference>
<evidence type="ECO:0000313" key="4">
    <source>
        <dbReference type="EMBL" id="MCO6044171.1"/>
    </source>
</evidence>
<dbReference type="InterPro" id="IPR011006">
    <property type="entry name" value="CheY-like_superfamily"/>
</dbReference>
<evidence type="ECO:0000259" key="3">
    <source>
        <dbReference type="PROSITE" id="PS50110"/>
    </source>
</evidence>
<feature type="modified residue" description="4-aspartylphosphate" evidence="2">
    <location>
        <position position="56"/>
    </location>
</feature>
<dbReference type="EMBL" id="JAMXLR010000036">
    <property type="protein sequence ID" value="MCO6044171.1"/>
    <property type="molecule type" value="Genomic_DNA"/>
</dbReference>
<reference evidence="4" key="1">
    <citation type="submission" date="2022-06" db="EMBL/GenBank/DDBJ databases">
        <title>Aeoliella straminimaris, a novel planctomycete from sediments.</title>
        <authorList>
            <person name="Vitorino I.R."/>
            <person name="Lage O.M."/>
        </authorList>
    </citation>
    <scope>NUCLEOTIDE SEQUENCE</scope>
    <source>
        <strain evidence="4">ICT_H6.2</strain>
    </source>
</reference>
<dbReference type="Gene3D" id="3.40.50.2300">
    <property type="match status" value="1"/>
</dbReference>
<dbReference type="InterPro" id="IPR001789">
    <property type="entry name" value="Sig_transdc_resp-reg_receiver"/>
</dbReference>
<dbReference type="GO" id="GO:0000160">
    <property type="term" value="P:phosphorelay signal transduction system"/>
    <property type="evidence" value="ECO:0007669"/>
    <property type="project" value="InterPro"/>
</dbReference>
<dbReference type="PANTHER" id="PTHR44591">
    <property type="entry name" value="STRESS RESPONSE REGULATOR PROTEIN 1"/>
    <property type="match status" value="1"/>
</dbReference>
<dbReference type="AlphaFoldDB" id="A0A9X2JFY8"/>
<accession>A0A9X2JFY8</accession>
<evidence type="ECO:0000256" key="1">
    <source>
        <dbReference type="ARBA" id="ARBA00022553"/>
    </source>
</evidence>